<evidence type="ECO:0000259" key="2">
    <source>
        <dbReference type="Pfam" id="PF23550"/>
    </source>
</evidence>
<dbReference type="PANTHER" id="PTHR12363">
    <property type="entry name" value="TRANSPORTIN 3 AND IMPORTIN 13"/>
    <property type="match status" value="1"/>
</dbReference>
<feature type="compositionally biased region" description="Basic residues" evidence="1">
    <location>
        <begin position="98"/>
        <end position="113"/>
    </location>
</feature>
<proteinExistence type="predicted"/>
<dbReference type="Gene3D" id="1.25.10.10">
    <property type="entry name" value="Leucine-rich Repeat Variant"/>
    <property type="match status" value="1"/>
</dbReference>
<feature type="domain" description="DNA repair protein rhp7 treble clef" evidence="2">
    <location>
        <begin position="138"/>
        <end position="176"/>
    </location>
</feature>
<dbReference type="InterPro" id="IPR006553">
    <property type="entry name" value="Leu-rich_rpt_Cys-con_subtyp"/>
</dbReference>
<dbReference type="SUPFAM" id="SSF52047">
    <property type="entry name" value="RNI-like"/>
    <property type="match status" value="1"/>
</dbReference>
<dbReference type="InterPro" id="IPR058537">
    <property type="entry name" value="TPR_TNPO3_IPO13_4th"/>
</dbReference>
<protein>
    <submittedName>
        <fullName evidence="3">RNI-like protein</fullName>
    </submittedName>
</protein>
<reference evidence="3 4" key="1">
    <citation type="submission" date="2018-10" db="EMBL/GenBank/DDBJ databases">
        <title>Fifty Aureobasidium pullulans genomes reveal a recombining polyextremotolerant generalist.</title>
        <authorList>
            <person name="Gostincar C."/>
            <person name="Turk M."/>
            <person name="Zajc J."/>
            <person name="Gunde-Cimerman N."/>
        </authorList>
    </citation>
    <scope>NUCLEOTIDE SEQUENCE [LARGE SCALE GENOMIC DNA]</scope>
    <source>
        <strain evidence="3 4">EXF-3380</strain>
    </source>
</reference>
<evidence type="ECO:0000256" key="1">
    <source>
        <dbReference type="SAM" id="MobiDB-lite"/>
    </source>
</evidence>
<feature type="region of interest" description="Disordered" evidence="1">
    <location>
        <begin position="1"/>
        <end position="122"/>
    </location>
</feature>
<dbReference type="GO" id="GO:0005737">
    <property type="term" value="C:cytoplasm"/>
    <property type="evidence" value="ECO:0007669"/>
    <property type="project" value="TreeGrafter"/>
</dbReference>
<dbReference type="InterPro" id="IPR011989">
    <property type="entry name" value="ARM-like"/>
</dbReference>
<accession>A0A4T0EP11</accession>
<dbReference type="EMBL" id="QZBU01000012">
    <property type="protein sequence ID" value="TIA76285.1"/>
    <property type="molecule type" value="Genomic_DNA"/>
</dbReference>
<dbReference type="Pfam" id="PF23550">
    <property type="entry name" value="zf_Tbcl_Rhp7"/>
    <property type="match status" value="1"/>
</dbReference>
<dbReference type="SMART" id="SM00367">
    <property type="entry name" value="LRR_CC"/>
    <property type="match status" value="2"/>
</dbReference>
<organism evidence="3 4">
    <name type="scientific">Aureobasidium pullulans</name>
    <name type="common">Black yeast</name>
    <name type="synonym">Pullularia pullulans</name>
    <dbReference type="NCBI Taxonomy" id="5580"/>
    <lineage>
        <taxon>Eukaryota</taxon>
        <taxon>Fungi</taxon>
        <taxon>Dikarya</taxon>
        <taxon>Ascomycota</taxon>
        <taxon>Pezizomycotina</taxon>
        <taxon>Dothideomycetes</taxon>
        <taxon>Dothideomycetidae</taxon>
        <taxon>Dothideales</taxon>
        <taxon>Saccotheciaceae</taxon>
        <taxon>Aureobasidium</taxon>
    </lineage>
</organism>
<dbReference type="FunFam" id="3.80.10.10:FF:000601">
    <property type="entry name" value="DNA repair protein Rad7, protein"/>
    <property type="match status" value="1"/>
</dbReference>
<dbReference type="Proteomes" id="UP000304947">
    <property type="component" value="Unassembled WGS sequence"/>
</dbReference>
<feature type="compositionally biased region" description="Basic and acidic residues" evidence="1">
    <location>
        <begin position="31"/>
        <end position="43"/>
    </location>
</feature>
<dbReference type="PANTHER" id="PTHR12363:SF53">
    <property type="entry name" value="MRNA TRANSPORT REGULATOR MTR10"/>
    <property type="match status" value="1"/>
</dbReference>
<dbReference type="SUPFAM" id="SSF48371">
    <property type="entry name" value="ARM repeat"/>
    <property type="match status" value="1"/>
</dbReference>
<name>A0A4T0EP11_AURPU</name>
<dbReference type="Pfam" id="PF24139">
    <property type="entry name" value="TPR_TNPO3_IPO13_4th"/>
    <property type="match status" value="1"/>
</dbReference>
<dbReference type="AlphaFoldDB" id="A0A4T0EP11"/>
<feature type="compositionally biased region" description="Low complexity" evidence="1">
    <location>
        <begin position="65"/>
        <end position="78"/>
    </location>
</feature>
<dbReference type="InterPro" id="IPR056451">
    <property type="entry name" value="Znf_Tbcl_Rhp7"/>
</dbReference>
<feature type="compositionally biased region" description="Polar residues" evidence="1">
    <location>
        <begin position="15"/>
        <end position="30"/>
    </location>
</feature>
<dbReference type="Gene3D" id="3.80.10.10">
    <property type="entry name" value="Ribonuclease Inhibitor"/>
    <property type="match status" value="1"/>
</dbReference>
<sequence>MTGRRNGNRIRGPQSALTDFLSSHNISAQQIRDDYERRVREAAQSENAGEGGSNAPAPPSDPDAEAAAALAAADAADAAAEKTRKRKRKEEAAIEKIKKAKGSKGGKKQKKKAPGSDDEDDDDFDILDVMYTKAAPLPGQFENCEVCSKRFTVTPYSKTGPEGGLVCTPCGKELAKDGDAAAGKKTRKPPAGRKRRQVESERLNGVAVGGAKTLQQLCIEKVAQYHEDVDELGELPEPVMLRLAEIFAKKRVLNPKTVKLFVRPDSDAVCIHDAAYLEVEDYKGIFAVAPGLKKLVLRNACQLKDEVIEYMMEKCDSINFIQFYAGNLVSDEMWCRLFQRYGKQLRAVKLSWLDAAFTDDTVQELVKSCPDLIRLKLKLCRKLTEESIVALAGLTNLERLSLQTGVQPSCEAVVNLVKSVGTNLRTLSFEDFLDIDDTVLAQIKESCSKLEKFRLSMNDVATDAAYANLFTNWKNPPLTFVDLSGTRDAQHPDTLEAQLNFIMAAFDHPSKEVITAAALSFRFFCNDCSELLKGFTNQLQTFYETVINRLPPTSQEEITEGMASVLSKQPVDQIYASFKMCCDPVVKRLMDMAQSATGEKEKLALADHLNLITIFVQWIQPEIRPGEPHPAVQYCQEIFPVLAAIAENFSNFTPILERVCRCWRYIVLSYRTHTAPLLPVLAEKLAAGFAASRQGCFLWATDSIVREFTDESEGISPETTQAIFSFYVQQATNFLRALNDLPPEQLPDVIEDFFRLCVDVQAYHSRSFIANELTPTILSAASTSLTLLKDEPILATLHFLRDFLAYGGENAPTSTFSEDPNRRVNSPEIQNAVKTLISQQGEVLVQRLMTGMMYTFPADCFPDASGVLLSMFQLLPEATATWTANTVSMLPSGSISPQEQERLLRNIEQRIQSGDTRKIRTLLQDFTNSYRRRNVAPREGLGRLEATRFRFAG</sequence>
<comment type="caution">
    <text evidence="3">The sequence shown here is derived from an EMBL/GenBank/DDBJ whole genome shotgun (WGS) entry which is preliminary data.</text>
</comment>
<gene>
    <name evidence="3" type="ORF">D6C83_00126</name>
</gene>
<dbReference type="InterPro" id="IPR051345">
    <property type="entry name" value="Importin_beta-like_NTR"/>
</dbReference>
<dbReference type="InterPro" id="IPR032675">
    <property type="entry name" value="LRR_dom_sf"/>
</dbReference>
<evidence type="ECO:0000313" key="4">
    <source>
        <dbReference type="Proteomes" id="UP000304947"/>
    </source>
</evidence>
<dbReference type="InterPro" id="IPR016024">
    <property type="entry name" value="ARM-type_fold"/>
</dbReference>
<dbReference type="GO" id="GO:0006606">
    <property type="term" value="P:protein import into nucleus"/>
    <property type="evidence" value="ECO:0007669"/>
    <property type="project" value="TreeGrafter"/>
</dbReference>
<feature type="compositionally biased region" description="Basic residues" evidence="1">
    <location>
        <begin position="184"/>
        <end position="196"/>
    </location>
</feature>
<evidence type="ECO:0000313" key="3">
    <source>
        <dbReference type="EMBL" id="TIA76285.1"/>
    </source>
</evidence>
<feature type="region of interest" description="Disordered" evidence="1">
    <location>
        <begin position="178"/>
        <end position="199"/>
    </location>
</feature>